<keyword evidence="1" id="KW-1133">Transmembrane helix</keyword>
<evidence type="ECO:0000313" key="2">
    <source>
        <dbReference type="EMBL" id="PLR81012.1"/>
    </source>
</evidence>
<reference evidence="3 5" key="2">
    <citation type="submission" date="2017-12" db="EMBL/GenBank/DDBJ databases">
        <title>Comparative Functional Genomics of Dry Heat Resistant strains isolated from the Viking Spacecraft.</title>
        <authorList>
            <person name="Seuylemezian A."/>
            <person name="Cooper K."/>
            <person name="Vaishampayan P."/>
        </authorList>
    </citation>
    <scope>NUCLEOTIDE SEQUENCE [LARGE SCALE GENOMIC DNA]</scope>
    <source>
        <strain evidence="3 5">ATCC 29669</strain>
    </source>
</reference>
<dbReference type="RefSeq" id="WP_101578385.1">
    <property type="nucleotide sequence ID" value="NZ_PGVA01000041.1"/>
</dbReference>
<name>A0A2N5GIX6_9BACI</name>
<reference evidence="2 4" key="1">
    <citation type="submission" date="2017-11" db="EMBL/GenBank/DDBJ databases">
        <title>Comparitive Functional Genomics of Dry Heat Resistant strains isolated from the Viking Spacecraft.</title>
        <authorList>
            <person name="Seuylemezian A."/>
            <person name="Cooper K."/>
            <person name="Vaishampayan P."/>
        </authorList>
    </citation>
    <scope>NUCLEOTIDE SEQUENCE [LARGE SCALE GENOMIC DNA]</scope>
    <source>
        <strain evidence="2 4">M4.6</strain>
    </source>
</reference>
<accession>A0A2N5GIX6</accession>
<feature type="transmembrane region" description="Helical" evidence="1">
    <location>
        <begin position="37"/>
        <end position="56"/>
    </location>
</feature>
<dbReference type="AlphaFoldDB" id="A0A2N5GIX6"/>
<evidence type="ECO:0000313" key="3">
    <source>
        <dbReference type="EMBL" id="PLR99012.1"/>
    </source>
</evidence>
<keyword evidence="5" id="KW-1185">Reference proteome</keyword>
<organism evidence="2 4">
    <name type="scientific">Bacillus canaveralius</name>
    <dbReference type="NCBI Taxonomy" id="1403243"/>
    <lineage>
        <taxon>Bacteria</taxon>
        <taxon>Bacillati</taxon>
        <taxon>Bacillota</taxon>
        <taxon>Bacilli</taxon>
        <taxon>Bacillales</taxon>
        <taxon>Bacillaceae</taxon>
        <taxon>Bacillus</taxon>
    </lineage>
</organism>
<proteinExistence type="predicted"/>
<dbReference type="Proteomes" id="UP000235114">
    <property type="component" value="Unassembled WGS sequence"/>
</dbReference>
<dbReference type="OrthoDB" id="2924197at2"/>
<sequence>MTIHQYYKHSAATSLNGSLLFLIPPGLMLGISLWLNIQLPILALVAPFLLLSFFSYQKHLLLEEQSRSSAFTFNDEPQQGKHALNEDQLLLTFLPAPSLRMLLFNPDGILAGEIKDLRFWKWRWLLPYFLDKSIPAQYGFYNGNNQLAAIIKLKKKEIIVTDSDQTEMVRIKRNSLKSFHIDMNGEKINIHLTGSTAFTDIRYVWTDRTPEVILRKGWMPLEWSKQFKDPNTPVLTFHSKDSQKKRLAMFSLLTLYYRYSNH</sequence>
<evidence type="ECO:0000313" key="5">
    <source>
        <dbReference type="Proteomes" id="UP000235114"/>
    </source>
</evidence>
<dbReference type="EMBL" id="PGVA01000041">
    <property type="protein sequence ID" value="PLR81012.1"/>
    <property type="molecule type" value="Genomic_DNA"/>
</dbReference>
<comment type="caution">
    <text evidence="2">The sequence shown here is derived from an EMBL/GenBank/DDBJ whole genome shotgun (WGS) entry which is preliminary data.</text>
</comment>
<keyword evidence="1" id="KW-0812">Transmembrane</keyword>
<dbReference type="EMBL" id="PGVD01000019">
    <property type="protein sequence ID" value="PLR99012.1"/>
    <property type="molecule type" value="Genomic_DNA"/>
</dbReference>
<protein>
    <submittedName>
        <fullName evidence="2">Uncharacterized protein</fullName>
    </submittedName>
</protein>
<gene>
    <name evidence="2" type="ORF">CU635_15980</name>
    <name evidence="3" type="ORF">CVD25_06970</name>
</gene>
<evidence type="ECO:0000313" key="4">
    <source>
        <dbReference type="Proteomes" id="UP000234951"/>
    </source>
</evidence>
<feature type="transmembrane region" description="Helical" evidence="1">
    <location>
        <begin position="12"/>
        <end position="31"/>
    </location>
</feature>
<dbReference type="Proteomes" id="UP000234951">
    <property type="component" value="Unassembled WGS sequence"/>
</dbReference>
<keyword evidence="1" id="KW-0472">Membrane</keyword>
<evidence type="ECO:0000256" key="1">
    <source>
        <dbReference type="SAM" id="Phobius"/>
    </source>
</evidence>